<comment type="caution">
    <text evidence="3">The sequence shown here is derived from an EMBL/GenBank/DDBJ whole genome shotgun (WGS) entry which is preliminary data.</text>
</comment>
<evidence type="ECO:0000256" key="1">
    <source>
        <dbReference type="SAM" id="Phobius"/>
    </source>
</evidence>
<reference evidence="3 4" key="1">
    <citation type="journal article" date="2016" name="Nat. Commun.">
        <title>Thousands of microbial genomes shed light on interconnected biogeochemical processes in an aquifer system.</title>
        <authorList>
            <person name="Anantharaman K."/>
            <person name="Brown C.T."/>
            <person name="Hug L.A."/>
            <person name="Sharon I."/>
            <person name="Castelle C.J."/>
            <person name="Probst A.J."/>
            <person name="Thomas B.C."/>
            <person name="Singh A."/>
            <person name="Wilkins M.J."/>
            <person name="Karaoz U."/>
            <person name="Brodie E.L."/>
            <person name="Williams K.H."/>
            <person name="Hubbard S.S."/>
            <person name="Banfield J.F."/>
        </authorList>
    </citation>
    <scope>NUCLEOTIDE SEQUENCE [LARGE SCALE GENOMIC DNA]</scope>
</reference>
<evidence type="ECO:0000313" key="3">
    <source>
        <dbReference type="EMBL" id="OHA03687.1"/>
    </source>
</evidence>
<evidence type="ECO:0000313" key="4">
    <source>
        <dbReference type="Proteomes" id="UP000177811"/>
    </source>
</evidence>
<keyword evidence="1" id="KW-1133">Transmembrane helix</keyword>
<feature type="domain" description="DUF5658" evidence="2">
    <location>
        <begin position="36"/>
        <end position="121"/>
    </location>
</feature>
<name>A0A1G2KW68_9BACT</name>
<sequence length="124" mass="13838">MFGILLGLLIVITMAGVLMIRKETLNGIVPPAALYILLALLQVLDVHSTWVAVSQYGPVVENNPIAKTLFGILGFWPTVIVQKPIMLVSSYALCRLLAHPWPLWSLNAMYIIATGWNYWQLYAN</sequence>
<gene>
    <name evidence="3" type="ORF">A3C16_03565</name>
</gene>
<dbReference type="AlphaFoldDB" id="A0A1G2KW68"/>
<feature type="transmembrane region" description="Helical" evidence="1">
    <location>
        <begin position="101"/>
        <end position="119"/>
    </location>
</feature>
<dbReference type="Pfam" id="PF18902">
    <property type="entry name" value="DUF5658"/>
    <property type="match status" value="1"/>
</dbReference>
<dbReference type="EMBL" id="MHQL01000010">
    <property type="protein sequence ID" value="OHA03687.1"/>
    <property type="molecule type" value="Genomic_DNA"/>
</dbReference>
<proteinExistence type="predicted"/>
<accession>A0A1G2KW68</accession>
<evidence type="ECO:0000259" key="2">
    <source>
        <dbReference type="Pfam" id="PF18902"/>
    </source>
</evidence>
<feature type="transmembrane region" description="Helical" evidence="1">
    <location>
        <begin position="65"/>
        <end position="81"/>
    </location>
</feature>
<dbReference type="Proteomes" id="UP000177811">
    <property type="component" value="Unassembled WGS sequence"/>
</dbReference>
<keyword evidence="1" id="KW-0472">Membrane</keyword>
<keyword evidence="1" id="KW-0812">Transmembrane</keyword>
<feature type="transmembrane region" description="Helical" evidence="1">
    <location>
        <begin position="32"/>
        <end position="53"/>
    </location>
</feature>
<protein>
    <recommendedName>
        <fullName evidence="2">DUF5658 domain-containing protein</fullName>
    </recommendedName>
</protein>
<organism evidence="3 4">
    <name type="scientific">Candidatus Sungbacteria bacterium RIFCSPHIGHO2_02_FULL_51_29</name>
    <dbReference type="NCBI Taxonomy" id="1802273"/>
    <lineage>
        <taxon>Bacteria</taxon>
        <taxon>Candidatus Sungiibacteriota</taxon>
    </lineage>
</organism>
<dbReference type="InterPro" id="IPR043717">
    <property type="entry name" value="DUF5658"/>
</dbReference>